<gene>
    <name evidence="4" type="ORF">WG66_18409</name>
</gene>
<dbReference type="Gene3D" id="1.10.260.40">
    <property type="entry name" value="lambda repressor-like DNA-binding domains"/>
    <property type="match status" value="1"/>
</dbReference>
<dbReference type="InterPro" id="IPR001387">
    <property type="entry name" value="Cro/C1-type_HTH"/>
</dbReference>
<feature type="domain" description="HTH cro/C1-type" evidence="3">
    <location>
        <begin position="9"/>
        <end position="64"/>
    </location>
</feature>
<comment type="caution">
    <text evidence="4">The sequence shown here is derived from an EMBL/GenBank/DDBJ whole genome shotgun (WGS) entry which is preliminary data.</text>
</comment>
<proteinExistence type="inferred from homology"/>
<dbReference type="SMART" id="SM00530">
    <property type="entry name" value="HTH_XRE"/>
    <property type="match status" value="1"/>
</dbReference>
<dbReference type="Proteomes" id="UP000054988">
    <property type="component" value="Unassembled WGS sequence"/>
</dbReference>
<evidence type="ECO:0000256" key="1">
    <source>
        <dbReference type="ARBA" id="ARBA00009802"/>
    </source>
</evidence>
<evidence type="ECO:0000259" key="3">
    <source>
        <dbReference type="SMART" id="SM00530"/>
    </source>
</evidence>
<evidence type="ECO:0000256" key="2">
    <source>
        <dbReference type="ARBA" id="ARBA00035107"/>
    </source>
</evidence>
<sequence>MVADPQCAALNAAKAKKGLSYAQIADKIGQTEQHVVDVCTGKTKPTQAEFNALAQALGITEQPPHDSSHATI</sequence>
<evidence type="ECO:0000313" key="5">
    <source>
        <dbReference type="Proteomes" id="UP000054988"/>
    </source>
</evidence>
<protein>
    <recommendedName>
        <fullName evidence="3">HTH cro/C1-type domain-containing protein</fullName>
    </recommendedName>
</protein>
<dbReference type="InterPro" id="IPR010982">
    <property type="entry name" value="Lambda_DNA-bd_dom_sf"/>
</dbReference>
<dbReference type="GO" id="GO:0003677">
    <property type="term" value="F:DNA binding"/>
    <property type="evidence" value="ECO:0007669"/>
    <property type="project" value="InterPro"/>
</dbReference>
<evidence type="ECO:0000313" key="4">
    <source>
        <dbReference type="EMBL" id="KTB28965.1"/>
    </source>
</evidence>
<dbReference type="SUPFAM" id="SSF47413">
    <property type="entry name" value="lambda repressor-like DNA-binding domains"/>
    <property type="match status" value="1"/>
</dbReference>
<comment type="function">
    <text evidence="2">Transcriptional coactivator that stimulates GCN4-dependent transcriptional activity by bridging the DNA-binding region of GCN4 and TBP (SPT15), thereby recruiting TBP to GCN4-bound promoters. Involved in induction of the ribosome quality control (RQC) pathway; a pathway that degrades nascent peptide chains during problematic translation. Required to prevent stalled ribosomes from frameshifting.</text>
</comment>
<reference evidence="4 5" key="1">
    <citation type="submission" date="2015-12" db="EMBL/GenBank/DDBJ databases">
        <title>Draft genome sequence of Moniliophthora roreri, the causal agent of frosty pod rot of cacao.</title>
        <authorList>
            <person name="Aime M.C."/>
            <person name="Diaz-Valderrama J.R."/>
            <person name="Kijpornyongpan T."/>
            <person name="Phillips-Mora W."/>
        </authorList>
    </citation>
    <scope>NUCLEOTIDE SEQUENCE [LARGE SCALE GENOMIC DNA]</scope>
    <source>
        <strain evidence="4 5">MCA 2952</strain>
    </source>
</reference>
<comment type="similarity">
    <text evidence="1">Belongs to the MBF1 family.</text>
</comment>
<accession>A0A0W0EY56</accession>
<dbReference type="AlphaFoldDB" id="A0A0W0EY56"/>
<dbReference type="Pfam" id="PF01381">
    <property type="entry name" value="HTH_3"/>
    <property type="match status" value="1"/>
</dbReference>
<name>A0A0W0EY56_MONRR</name>
<dbReference type="eggNOG" id="ENOG502SYAS">
    <property type="taxonomic scope" value="Eukaryota"/>
</dbReference>
<dbReference type="CDD" id="cd00093">
    <property type="entry name" value="HTH_XRE"/>
    <property type="match status" value="1"/>
</dbReference>
<dbReference type="EMBL" id="LATX01002457">
    <property type="protein sequence ID" value="KTB28965.1"/>
    <property type="molecule type" value="Genomic_DNA"/>
</dbReference>
<organism evidence="4 5">
    <name type="scientific">Moniliophthora roreri</name>
    <name type="common">Frosty pod rot fungus</name>
    <name type="synonym">Monilia roreri</name>
    <dbReference type="NCBI Taxonomy" id="221103"/>
    <lineage>
        <taxon>Eukaryota</taxon>
        <taxon>Fungi</taxon>
        <taxon>Dikarya</taxon>
        <taxon>Basidiomycota</taxon>
        <taxon>Agaricomycotina</taxon>
        <taxon>Agaricomycetes</taxon>
        <taxon>Agaricomycetidae</taxon>
        <taxon>Agaricales</taxon>
        <taxon>Marasmiineae</taxon>
        <taxon>Marasmiaceae</taxon>
        <taxon>Moniliophthora</taxon>
    </lineage>
</organism>